<dbReference type="SUPFAM" id="SSF52172">
    <property type="entry name" value="CheY-like"/>
    <property type="match status" value="1"/>
</dbReference>
<gene>
    <name evidence="4" type="ORF">HF843_06280</name>
</gene>
<keyword evidence="2" id="KW-0472">Membrane</keyword>
<dbReference type="InterPro" id="IPR011006">
    <property type="entry name" value="CheY-like_superfamily"/>
</dbReference>
<accession>A0A848D4N9</accession>
<evidence type="ECO:0000313" key="5">
    <source>
        <dbReference type="Proteomes" id="UP000583419"/>
    </source>
</evidence>
<keyword evidence="1" id="KW-0238">DNA-binding</keyword>
<feature type="transmembrane region" description="Helical" evidence="2">
    <location>
        <begin position="260"/>
        <end position="279"/>
    </location>
</feature>
<comment type="caution">
    <text evidence="4">The sequence shown here is derived from an EMBL/GenBank/DDBJ whole genome shotgun (WGS) entry which is preliminary data.</text>
</comment>
<feature type="transmembrane region" description="Helical" evidence="2">
    <location>
        <begin position="206"/>
        <end position="224"/>
    </location>
</feature>
<feature type="transmembrane region" description="Helical" evidence="2">
    <location>
        <begin position="236"/>
        <end position="254"/>
    </location>
</feature>
<evidence type="ECO:0000256" key="2">
    <source>
        <dbReference type="SAM" id="Phobius"/>
    </source>
</evidence>
<reference evidence="4 5" key="1">
    <citation type="submission" date="2020-04" db="EMBL/GenBank/DDBJ databases">
        <authorList>
            <person name="Hitch T.C.A."/>
            <person name="Wylensek D."/>
            <person name="Clavel T."/>
        </authorList>
    </citation>
    <scope>NUCLEOTIDE SEQUENCE [LARGE SCALE GENOMIC DNA]</scope>
    <source>
        <strain evidence="4 5">WCA-130-P53-4B</strain>
    </source>
</reference>
<dbReference type="InterPro" id="IPR000792">
    <property type="entry name" value="Tscrpt_reg_LuxR_C"/>
</dbReference>
<dbReference type="InterPro" id="IPR016032">
    <property type="entry name" value="Sig_transdc_resp-reg_C-effctor"/>
</dbReference>
<dbReference type="AlphaFoldDB" id="A0A848D4N9"/>
<dbReference type="SUPFAM" id="SSF46894">
    <property type="entry name" value="C-terminal effector domain of the bipartite response regulators"/>
    <property type="match status" value="1"/>
</dbReference>
<dbReference type="GO" id="GO:0006355">
    <property type="term" value="P:regulation of DNA-templated transcription"/>
    <property type="evidence" value="ECO:0007669"/>
    <property type="project" value="InterPro"/>
</dbReference>
<dbReference type="GO" id="GO:0003677">
    <property type="term" value="F:DNA binding"/>
    <property type="evidence" value="ECO:0007669"/>
    <property type="project" value="UniProtKB-KW"/>
</dbReference>
<dbReference type="InterPro" id="IPR001789">
    <property type="entry name" value="Sig_transdc_resp-reg_receiver"/>
</dbReference>
<name>A0A848D4N9_9BIFI</name>
<dbReference type="EMBL" id="JABAGJ010000007">
    <property type="protein sequence ID" value="NMF02776.1"/>
    <property type="molecule type" value="Genomic_DNA"/>
</dbReference>
<dbReference type="Proteomes" id="UP000583419">
    <property type="component" value="Unassembled WGS sequence"/>
</dbReference>
<keyword evidence="2" id="KW-0812">Transmembrane</keyword>
<evidence type="ECO:0000313" key="4">
    <source>
        <dbReference type="EMBL" id="NMF02776.1"/>
    </source>
</evidence>
<dbReference type="Gene3D" id="3.40.50.2300">
    <property type="match status" value="1"/>
</dbReference>
<organism evidence="4 5">
    <name type="scientific">Bifidobacterium boum</name>
    <dbReference type="NCBI Taxonomy" id="78343"/>
    <lineage>
        <taxon>Bacteria</taxon>
        <taxon>Bacillati</taxon>
        <taxon>Actinomycetota</taxon>
        <taxon>Actinomycetes</taxon>
        <taxon>Bifidobacteriales</taxon>
        <taxon>Bifidobacteriaceae</taxon>
        <taxon>Bifidobacterium</taxon>
    </lineage>
</organism>
<sequence>MQAIRAACGEDRQLAVPDLLMADMSMELIPGKTVIRRIRRVDDTMALLAMTSFSRDAFGDIAAQAGAQGIVDKNDERDIATGLRCVADGGMYGPYGFESANLAGFRIASSRLTWDETVSDRELQVMDLVAEGLTDDAIARRLAITPARFASICRARCASSTSTIVSRQCCDGGDSTLDNGESHASEHIDGKAARQTNATVHTRRPSWYRIILACLALAAILLTCSQLVGTQSDMAGYAYCVGLQLLLMLLVPIWPVPCSVALICCNGVFMAVGVFTGAWQWGGLLAIATLGTSRSCWGSCWKPSPGRLLAERCPPGFYWCIARVGDCLILQRCGSRRSALLAPRCSAQCLPR</sequence>
<proteinExistence type="predicted"/>
<feature type="domain" description="HTH luxR-type" evidence="3">
    <location>
        <begin position="115"/>
        <end position="168"/>
    </location>
</feature>
<protein>
    <submittedName>
        <fullName evidence="4">Response regulator transcription factor</fullName>
    </submittedName>
</protein>
<dbReference type="SMART" id="SM00421">
    <property type="entry name" value="HTH_LUXR"/>
    <property type="match status" value="1"/>
</dbReference>
<evidence type="ECO:0000259" key="3">
    <source>
        <dbReference type="SMART" id="SM00421"/>
    </source>
</evidence>
<evidence type="ECO:0000256" key="1">
    <source>
        <dbReference type="ARBA" id="ARBA00023125"/>
    </source>
</evidence>
<dbReference type="Pfam" id="PF00072">
    <property type="entry name" value="Response_reg"/>
    <property type="match status" value="1"/>
</dbReference>
<keyword evidence="2" id="KW-1133">Transmembrane helix</keyword>
<dbReference type="GO" id="GO:0000160">
    <property type="term" value="P:phosphorelay signal transduction system"/>
    <property type="evidence" value="ECO:0007669"/>
    <property type="project" value="InterPro"/>
</dbReference>